<feature type="region of interest" description="Disordered" evidence="1">
    <location>
        <begin position="48"/>
        <end position="68"/>
    </location>
</feature>
<dbReference type="AlphaFoldDB" id="A0A2K4Y9X1"/>
<sequence>MKGFPVRTHHDATAAKVAIPLQSRKLVSVMIESRCCGSIYGVGAPRRHPAGQIDHGGTASAAGLESCS</sequence>
<dbReference type="EMBL" id="FXEG02000002">
    <property type="protein sequence ID" value="SOX53573.1"/>
    <property type="molecule type" value="Genomic_DNA"/>
</dbReference>
<gene>
    <name evidence="2" type="ORF">MAAFP003_2247</name>
</gene>
<dbReference type="Proteomes" id="UP000236318">
    <property type="component" value="Unassembled WGS sequence"/>
</dbReference>
<reference evidence="2" key="1">
    <citation type="submission" date="2018-01" db="EMBL/GenBank/DDBJ databases">
        <authorList>
            <consortium name="Urmite Genomes"/>
        </authorList>
    </citation>
    <scope>NUCLEOTIDE SEQUENCE [LARGE SCALE GENOMIC DNA]</scope>
    <source>
        <strain evidence="2">AFP003</strain>
    </source>
</reference>
<protein>
    <submittedName>
        <fullName evidence="2">Uncharacterized protein</fullName>
    </submittedName>
</protein>
<comment type="caution">
    <text evidence="2">The sequence shown here is derived from an EMBL/GenBank/DDBJ whole genome shotgun (WGS) entry which is preliminary data.</text>
</comment>
<accession>A0A2K4Y9X1</accession>
<evidence type="ECO:0000256" key="1">
    <source>
        <dbReference type="SAM" id="MobiDB-lite"/>
    </source>
</evidence>
<organism evidence="2 3">
    <name type="scientific">Mycobacterium ahvazicum</name>
    <dbReference type="NCBI Taxonomy" id="1964395"/>
    <lineage>
        <taxon>Bacteria</taxon>
        <taxon>Bacillati</taxon>
        <taxon>Actinomycetota</taxon>
        <taxon>Actinomycetes</taxon>
        <taxon>Mycobacteriales</taxon>
        <taxon>Mycobacteriaceae</taxon>
        <taxon>Mycobacterium</taxon>
        <taxon>Mycobacterium simiae complex</taxon>
    </lineage>
</organism>
<evidence type="ECO:0000313" key="2">
    <source>
        <dbReference type="EMBL" id="SOX53573.1"/>
    </source>
</evidence>
<proteinExistence type="predicted"/>
<keyword evidence="3" id="KW-1185">Reference proteome</keyword>
<name>A0A2K4Y9X1_9MYCO</name>
<evidence type="ECO:0000313" key="3">
    <source>
        <dbReference type="Proteomes" id="UP000236318"/>
    </source>
</evidence>